<dbReference type="AlphaFoldDB" id="A0A8H7UFF4"/>
<comment type="caution">
    <text evidence="3">The sequence shown here is derived from an EMBL/GenBank/DDBJ whole genome shotgun (WGS) entry which is preliminary data.</text>
</comment>
<reference evidence="3" key="1">
    <citation type="submission" date="2020-12" db="EMBL/GenBank/DDBJ databases">
        <title>Metabolic potential, ecology and presence of endohyphal bacteria is reflected in genomic diversity of Mucoromycotina.</title>
        <authorList>
            <person name="Muszewska A."/>
            <person name="Okrasinska A."/>
            <person name="Steczkiewicz K."/>
            <person name="Drgas O."/>
            <person name="Orlowska M."/>
            <person name="Perlinska-Lenart U."/>
            <person name="Aleksandrzak-Piekarczyk T."/>
            <person name="Szatraj K."/>
            <person name="Zielenkiewicz U."/>
            <person name="Pilsyk S."/>
            <person name="Malc E."/>
            <person name="Mieczkowski P."/>
            <person name="Kruszewska J.S."/>
            <person name="Biernat P."/>
            <person name="Pawlowska J."/>
        </authorList>
    </citation>
    <scope>NUCLEOTIDE SEQUENCE</scope>
    <source>
        <strain evidence="3">WA0000051536</strain>
    </source>
</reference>
<feature type="domain" description="VOC" evidence="2">
    <location>
        <begin position="41"/>
        <end position="148"/>
    </location>
</feature>
<dbReference type="PROSITE" id="PS51819">
    <property type="entry name" value="VOC"/>
    <property type="match status" value="2"/>
</dbReference>
<dbReference type="Gene3D" id="3.10.180.10">
    <property type="entry name" value="2,3-Dihydroxybiphenyl 1,2-Dioxygenase, domain 1"/>
    <property type="match status" value="2"/>
</dbReference>
<dbReference type="PANTHER" id="PTHR43048">
    <property type="entry name" value="METHYLMALONYL-COA EPIMERASE"/>
    <property type="match status" value="1"/>
</dbReference>
<protein>
    <recommendedName>
        <fullName evidence="2">VOC domain-containing protein</fullName>
    </recommendedName>
</protein>
<evidence type="ECO:0000313" key="4">
    <source>
        <dbReference type="Proteomes" id="UP000612746"/>
    </source>
</evidence>
<evidence type="ECO:0000313" key="3">
    <source>
        <dbReference type="EMBL" id="KAG2179662.1"/>
    </source>
</evidence>
<dbReference type="GO" id="GO:0004493">
    <property type="term" value="F:methylmalonyl-CoA epimerase activity"/>
    <property type="evidence" value="ECO:0007669"/>
    <property type="project" value="TreeGrafter"/>
</dbReference>
<dbReference type="FunFam" id="3.10.180.10:FF:000034">
    <property type="entry name" value="Glyoxalase/Bleomycin resistance protein/Dihydroxybiphenyl dioxygenase"/>
    <property type="match status" value="1"/>
</dbReference>
<dbReference type="SUPFAM" id="SSF54593">
    <property type="entry name" value="Glyoxalase/Bleomycin resistance protein/Dihydroxybiphenyl dioxygenase"/>
    <property type="match status" value="1"/>
</dbReference>
<dbReference type="OrthoDB" id="3360610at2759"/>
<dbReference type="GO" id="GO:0005739">
    <property type="term" value="C:mitochondrion"/>
    <property type="evidence" value="ECO:0007669"/>
    <property type="project" value="TreeGrafter"/>
</dbReference>
<evidence type="ECO:0000259" key="2">
    <source>
        <dbReference type="PROSITE" id="PS51819"/>
    </source>
</evidence>
<name>A0A8H7UFF4_9FUNG</name>
<dbReference type="InterPro" id="IPR029068">
    <property type="entry name" value="Glyas_Bleomycin-R_OHBP_Dase"/>
</dbReference>
<accession>A0A8H7UFF4</accession>
<dbReference type="EMBL" id="JAEPRA010000010">
    <property type="protein sequence ID" value="KAG2179662.1"/>
    <property type="molecule type" value="Genomic_DNA"/>
</dbReference>
<feature type="domain" description="VOC" evidence="2">
    <location>
        <begin position="187"/>
        <end position="313"/>
    </location>
</feature>
<dbReference type="GO" id="GO:0046491">
    <property type="term" value="P:L-methylmalonyl-CoA metabolic process"/>
    <property type="evidence" value="ECO:0007669"/>
    <property type="project" value="TreeGrafter"/>
</dbReference>
<dbReference type="GO" id="GO:0046872">
    <property type="term" value="F:metal ion binding"/>
    <property type="evidence" value="ECO:0007669"/>
    <property type="project" value="UniProtKB-KW"/>
</dbReference>
<sequence>MKPNTYSIVPDTVEAEGTSETLDDFRKEFSIDQEAQIRLVKVAHMRYRHPDLEEITTFMEDFGMTVTQKTEDKVWLRGYSSDQYVYYAEKGERAFLGGTFEVESFADLEKAVKLPGATKIQELVDAPGGGHLVTVYDPLGFPVNLLYGQTPAEVSEPPTQPVVNFVAEKSRKRAFQRFQPGPAAVHKLGHFGMSVTDFPSQLHFYVTNFNIVPTDYVYVEHGGQKIRVSVFAHIDRGEDFVDHHTFFLSHGSSNHVHHCSFEVQDYDTQHLGHQWLAKKGYKSVWGIGRHILGSQIFDYWWDTTGNMVEHYADGDVVNNKTPINYVVAGDESLAVWGPELPKAFLS</sequence>
<dbReference type="CDD" id="cd07267">
    <property type="entry name" value="THT_Oxygenase_N"/>
    <property type="match status" value="1"/>
</dbReference>
<keyword evidence="1" id="KW-0479">Metal-binding</keyword>
<dbReference type="InterPro" id="IPR037523">
    <property type="entry name" value="VOC_core"/>
</dbReference>
<organism evidence="3 4">
    <name type="scientific">Umbelopsis vinacea</name>
    <dbReference type="NCBI Taxonomy" id="44442"/>
    <lineage>
        <taxon>Eukaryota</taxon>
        <taxon>Fungi</taxon>
        <taxon>Fungi incertae sedis</taxon>
        <taxon>Mucoromycota</taxon>
        <taxon>Mucoromycotina</taxon>
        <taxon>Umbelopsidomycetes</taxon>
        <taxon>Umbelopsidales</taxon>
        <taxon>Umbelopsidaceae</taxon>
        <taxon>Umbelopsis</taxon>
    </lineage>
</organism>
<evidence type="ECO:0000256" key="1">
    <source>
        <dbReference type="ARBA" id="ARBA00022723"/>
    </source>
</evidence>
<dbReference type="PANTHER" id="PTHR43048:SF3">
    <property type="entry name" value="METHYLMALONYL-COA EPIMERASE, MITOCHONDRIAL"/>
    <property type="match status" value="1"/>
</dbReference>
<dbReference type="Proteomes" id="UP000612746">
    <property type="component" value="Unassembled WGS sequence"/>
</dbReference>
<proteinExistence type="predicted"/>
<dbReference type="FunFam" id="3.10.180.10:FF:000039">
    <property type="entry name" value="Trihydroxytoluene oxygenase (AFU_orthologue AFUA_8G02470)"/>
    <property type="match status" value="1"/>
</dbReference>
<dbReference type="InterPro" id="IPR051785">
    <property type="entry name" value="MMCE/EMCE_epimerase"/>
</dbReference>
<keyword evidence="4" id="KW-1185">Reference proteome</keyword>
<gene>
    <name evidence="3" type="ORF">INT44_006510</name>
</gene>